<dbReference type="GO" id="GO:0009640">
    <property type="term" value="P:photomorphogenesis"/>
    <property type="evidence" value="ECO:0007669"/>
    <property type="project" value="TreeGrafter"/>
</dbReference>
<dbReference type="PANTHER" id="PTHR31832:SF63">
    <property type="entry name" value="B-BOX ZINC FINGER PROTEIN 23"/>
    <property type="match status" value="1"/>
</dbReference>
<name>A0A9D4ZLP9_ADICA</name>
<gene>
    <name evidence="11" type="ORF">GOP47_0007625</name>
</gene>
<evidence type="ECO:0000256" key="2">
    <source>
        <dbReference type="ARBA" id="ARBA00022723"/>
    </source>
</evidence>
<sequence>MKLQCDVCVQAAATLFCCADEAALCAECDLRVHAANKLAGKHERLPLTLDHPPSSCDICQEKSGLFFCVEDRAILCRDCDVSIHTTNKLTRKHKRFLVSGVRVGLDAMVPPSLPSKAPSSQSSLMAGFDANMALPMSSHSSSVLPAPLESKTDSVQLENAQHREPQPPPLLPSGLEAHDPGTLTNIDLVESTPCMVPYVPLSQSSIFGPSMNNLSPSRSQQCASSSSMHFLNCLAHLDELLNGSPARTSSNETPPPMMSISNLGWNALDSTFAFDVLHASTNLFDNSLAEVPSTLVTGLPPPCFQDFNLSKRKRHMDESLYSSLDHTLVVANTILPPYKHTRFSF</sequence>
<evidence type="ECO:0000313" key="12">
    <source>
        <dbReference type="Proteomes" id="UP000886520"/>
    </source>
</evidence>
<comment type="caution">
    <text evidence="11">The sequence shown here is derived from an EMBL/GenBank/DDBJ whole genome shotgun (WGS) entry which is preliminary data.</text>
</comment>
<dbReference type="Pfam" id="PF00643">
    <property type="entry name" value="zf-B_box"/>
    <property type="match status" value="2"/>
</dbReference>
<dbReference type="OrthoDB" id="153872at2759"/>
<evidence type="ECO:0000256" key="3">
    <source>
        <dbReference type="ARBA" id="ARBA00022737"/>
    </source>
</evidence>
<dbReference type="CDD" id="cd19821">
    <property type="entry name" value="Bbox1_BBX-like"/>
    <property type="match status" value="2"/>
</dbReference>
<keyword evidence="4" id="KW-0862">Zinc</keyword>
<reference evidence="11" key="1">
    <citation type="submission" date="2021-01" db="EMBL/GenBank/DDBJ databases">
        <title>Adiantum capillus-veneris genome.</title>
        <authorList>
            <person name="Fang Y."/>
            <person name="Liao Q."/>
        </authorList>
    </citation>
    <scope>NUCLEOTIDE SEQUENCE</scope>
    <source>
        <strain evidence="11">H3</strain>
        <tissue evidence="11">Leaf</tissue>
    </source>
</reference>
<dbReference type="SMART" id="SM00336">
    <property type="entry name" value="BBOX"/>
    <property type="match status" value="2"/>
</dbReference>
<dbReference type="GO" id="GO:0008270">
    <property type="term" value="F:zinc ion binding"/>
    <property type="evidence" value="ECO:0007669"/>
    <property type="project" value="UniProtKB-KW"/>
</dbReference>
<dbReference type="InterPro" id="IPR051979">
    <property type="entry name" value="B-box_zinc_finger"/>
</dbReference>
<evidence type="ECO:0000256" key="8">
    <source>
        <dbReference type="PROSITE-ProRule" id="PRU00024"/>
    </source>
</evidence>
<keyword evidence="5" id="KW-0805">Transcription regulation</keyword>
<organism evidence="11 12">
    <name type="scientific">Adiantum capillus-veneris</name>
    <name type="common">Maidenhair fern</name>
    <dbReference type="NCBI Taxonomy" id="13818"/>
    <lineage>
        <taxon>Eukaryota</taxon>
        <taxon>Viridiplantae</taxon>
        <taxon>Streptophyta</taxon>
        <taxon>Embryophyta</taxon>
        <taxon>Tracheophyta</taxon>
        <taxon>Polypodiopsida</taxon>
        <taxon>Polypodiidae</taxon>
        <taxon>Polypodiales</taxon>
        <taxon>Pteridineae</taxon>
        <taxon>Pteridaceae</taxon>
        <taxon>Vittarioideae</taxon>
        <taxon>Adiantum</taxon>
    </lineage>
</organism>
<dbReference type="Gene3D" id="3.30.160.60">
    <property type="entry name" value="Classic Zinc Finger"/>
    <property type="match status" value="1"/>
</dbReference>
<evidence type="ECO:0000256" key="9">
    <source>
        <dbReference type="SAM" id="MobiDB-lite"/>
    </source>
</evidence>
<feature type="region of interest" description="Disordered" evidence="9">
    <location>
        <begin position="139"/>
        <end position="172"/>
    </location>
</feature>
<evidence type="ECO:0000256" key="5">
    <source>
        <dbReference type="ARBA" id="ARBA00023015"/>
    </source>
</evidence>
<keyword evidence="6" id="KW-0804">Transcription</keyword>
<evidence type="ECO:0000256" key="7">
    <source>
        <dbReference type="ARBA" id="ARBA00023242"/>
    </source>
</evidence>
<dbReference type="InterPro" id="IPR000315">
    <property type="entry name" value="Znf_B-box"/>
</dbReference>
<dbReference type="GO" id="GO:0006355">
    <property type="term" value="P:regulation of DNA-templated transcription"/>
    <property type="evidence" value="ECO:0007669"/>
    <property type="project" value="TreeGrafter"/>
</dbReference>
<evidence type="ECO:0000259" key="10">
    <source>
        <dbReference type="PROSITE" id="PS50119"/>
    </source>
</evidence>
<keyword evidence="12" id="KW-1185">Reference proteome</keyword>
<dbReference type="InterPro" id="IPR049808">
    <property type="entry name" value="CONSTANS-like_Bbox1"/>
</dbReference>
<dbReference type="GO" id="GO:0005634">
    <property type="term" value="C:nucleus"/>
    <property type="evidence" value="ECO:0007669"/>
    <property type="project" value="UniProtKB-SubCell"/>
</dbReference>
<keyword evidence="7" id="KW-0539">Nucleus</keyword>
<dbReference type="PANTHER" id="PTHR31832">
    <property type="entry name" value="B-BOX ZINC FINGER PROTEIN 22"/>
    <property type="match status" value="1"/>
</dbReference>
<feature type="domain" description="B box-type" evidence="10">
    <location>
        <begin position="51"/>
        <end position="98"/>
    </location>
</feature>
<evidence type="ECO:0000313" key="11">
    <source>
        <dbReference type="EMBL" id="KAI5077801.1"/>
    </source>
</evidence>
<evidence type="ECO:0000256" key="1">
    <source>
        <dbReference type="ARBA" id="ARBA00004123"/>
    </source>
</evidence>
<feature type="domain" description="B box-type" evidence="10">
    <location>
        <begin position="1"/>
        <end position="47"/>
    </location>
</feature>
<comment type="subcellular location">
    <subcellularLocation>
        <location evidence="1">Nucleus</location>
    </subcellularLocation>
</comment>
<evidence type="ECO:0000256" key="6">
    <source>
        <dbReference type="ARBA" id="ARBA00023163"/>
    </source>
</evidence>
<keyword evidence="8" id="KW-0863">Zinc-finger</keyword>
<proteinExistence type="predicted"/>
<dbReference type="PROSITE" id="PS50119">
    <property type="entry name" value="ZF_BBOX"/>
    <property type="match status" value="2"/>
</dbReference>
<dbReference type="Proteomes" id="UP000886520">
    <property type="component" value="Chromosome 7"/>
</dbReference>
<accession>A0A9D4ZLP9</accession>
<protein>
    <recommendedName>
        <fullName evidence="10">B box-type domain-containing protein</fullName>
    </recommendedName>
</protein>
<keyword evidence="3" id="KW-0677">Repeat</keyword>
<dbReference type="EMBL" id="JABFUD020000007">
    <property type="protein sequence ID" value="KAI5077801.1"/>
    <property type="molecule type" value="Genomic_DNA"/>
</dbReference>
<evidence type="ECO:0000256" key="4">
    <source>
        <dbReference type="ARBA" id="ARBA00022833"/>
    </source>
</evidence>
<keyword evidence="2" id="KW-0479">Metal-binding</keyword>
<dbReference type="AlphaFoldDB" id="A0A9D4ZLP9"/>